<keyword evidence="3" id="KW-1185">Reference proteome</keyword>
<evidence type="ECO:0000313" key="3">
    <source>
        <dbReference type="Proteomes" id="UP000267821"/>
    </source>
</evidence>
<dbReference type="AlphaFoldDB" id="A0A3N4LM40"/>
<evidence type="ECO:0000256" key="1">
    <source>
        <dbReference type="SAM" id="MobiDB-lite"/>
    </source>
</evidence>
<accession>A0A3N4LM40</accession>
<gene>
    <name evidence="2" type="ORF">L211DRAFT_850706</name>
</gene>
<dbReference type="PANTHER" id="PTHR40788">
    <property type="entry name" value="CLR5 DOMAIN-CONTAINING PROTEIN-RELATED"/>
    <property type="match status" value="1"/>
</dbReference>
<protein>
    <submittedName>
        <fullName evidence="2">Uncharacterized protein</fullName>
    </submittedName>
</protein>
<dbReference type="Proteomes" id="UP000267821">
    <property type="component" value="Unassembled WGS sequence"/>
</dbReference>
<dbReference type="OrthoDB" id="2922289at2759"/>
<sequence length="904" mass="100127">MPPRRQPGRQGSRRPDASEPPRSIPLLNPALFDVQASYTKLLTLATTHSQLIASRWRKKNVALRNKCLTRAWLATVTTGGEVSSSTQSGKTYGQPPPAIAAAAPKFSEQVFSAAIAIGAPTFSEKLFGASVKESPLTKLSMEEYLYGTGINLDSLAKSPAPLLNFLHSRLMTGPAEMGRWDYMNFVEPILGLFGITEGSGWSKLDINTLVEVVIIGKAQTDYGLIKTWSQQSLDLFGGLIAKTVVPLEPQGKYLFRWQKLVTDFCLNCVLDILDVEARKPDASGLPVKSIDKSQLAYLIKDVGTISAISFQAGLSTSRAYMAKVKLYAPPIRFNFDHAYHLATTMLREAQDIVDLLRTEPSYLLDETSKFLEHRAEHITDLYGHRGNPYSAESVGDAVKKIIHNSYSRLLIWNEIVLLFEDANEIIIDSQGGANEILDEIITGIEALLTILERFLDTALKLHVGAGPQLRQYFHRVQTTSFTGKMSFLCLADPASVYQKDPIAGIVMCSTVSQSWESEVFDLRRISDEVERELFEKPNLKDTVHPWVMGNLGAAASLYELVDELKVYIPTSGMGTLDMGRSTKEISRTINEFADIMPRIDLTPSLAGTDDGWQVLQKVETLPEGLETFWKVVDREVAKLSKDGKTLADWAGASKGRLAKKRKGKWNWQGQIWFAEGASDEDNEAGLLDTTTLPELIPVVPYDDMFGYGEDPWLVTDDPAPPTQARRHPPRCPAADHEPARPFGVNAKGSTGATQDPVQSSNLQKIKTRGTAEKEAIEEIAATPVPPSPKPGPIFVSRRAHLLLVNLASGSAPIAWKDFIYLMTHLGFSCIPVGGSAFRFTPERVDVNESISFHRPHPESEWSKIESSWIWGRLRRNYGWDVERFAVNEKVAGEDVVEGVLQMEI</sequence>
<organism evidence="2 3">
    <name type="scientific">Terfezia boudieri ATCC MYA-4762</name>
    <dbReference type="NCBI Taxonomy" id="1051890"/>
    <lineage>
        <taxon>Eukaryota</taxon>
        <taxon>Fungi</taxon>
        <taxon>Dikarya</taxon>
        <taxon>Ascomycota</taxon>
        <taxon>Pezizomycotina</taxon>
        <taxon>Pezizomycetes</taxon>
        <taxon>Pezizales</taxon>
        <taxon>Pezizaceae</taxon>
        <taxon>Terfezia</taxon>
    </lineage>
</organism>
<dbReference type="PANTHER" id="PTHR40788:SF1">
    <property type="entry name" value="IPA PROTEIN"/>
    <property type="match status" value="1"/>
</dbReference>
<proteinExistence type="predicted"/>
<dbReference type="InParanoid" id="A0A3N4LM40"/>
<evidence type="ECO:0000313" key="2">
    <source>
        <dbReference type="EMBL" id="RPB22412.1"/>
    </source>
</evidence>
<feature type="region of interest" description="Disordered" evidence="1">
    <location>
        <begin position="1"/>
        <end position="25"/>
    </location>
</feature>
<feature type="region of interest" description="Disordered" evidence="1">
    <location>
        <begin position="718"/>
        <end position="739"/>
    </location>
</feature>
<dbReference type="EMBL" id="ML121552">
    <property type="protein sequence ID" value="RPB22412.1"/>
    <property type="molecule type" value="Genomic_DNA"/>
</dbReference>
<dbReference type="STRING" id="1051890.A0A3N4LM40"/>
<reference evidence="2 3" key="1">
    <citation type="journal article" date="2018" name="Nat. Ecol. Evol.">
        <title>Pezizomycetes genomes reveal the molecular basis of ectomycorrhizal truffle lifestyle.</title>
        <authorList>
            <person name="Murat C."/>
            <person name="Payen T."/>
            <person name="Noel B."/>
            <person name="Kuo A."/>
            <person name="Morin E."/>
            <person name="Chen J."/>
            <person name="Kohler A."/>
            <person name="Krizsan K."/>
            <person name="Balestrini R."/>
            <person name="Da Silva C."/>
            <person name="Montanini B."/>
            <person name="Hainaut M."/>
            <person name="Levati E."/>
            <person name="Barry K.W."/>
            <person name="Belfiori B."/>
            <person name="Cichocki N."/>
            <person name="Clum A."/>
            <person name="Dockter R.B."/>
            <person name="Fauchery L."/>
            <person name="Guy J."/>
            <person name="Iotti M."/>
            <person name="Le Tacon F."/>
            <person name="Lindquist E.A."/>
            <person name="Lipzen A."/>
            <person name="Malagnac F."/>
            <person name="Mello A."/>
            <person name="Molinier V."/>
            <person name="Miyauchi S."/>
            <person name="Poulain J."/>
            <person name="Riccioni C."/>
            <person name="Rubini A."/>
            <person name="Sitrit Y."/>
            <person name="Splivallo R."/>
            <person name="Traeger S."/>
            <person name="Wang M."/>
            <person name="Zifcakova L."/>
            <person name="Wipf D."/>
            <person name="Zambonelli A."/>
            <person name="Paolocci F."/>
            <person name="Nowrousian M."/>
            <person name="Ottonello S."/>
            <person name="Baldrian P."/>
            <person name="Spatafora J.W."/>
            <person name="Henrissat B."/>
            <person name="Nagy L.G."/>
            <person name="Aury J.M."/>
            <person name="Wincker P."/>
            <person name="Grigoriev I.V."/>
            <person name="Bonfante P."/>
            <person name="Martin F.M."/>
        </authorList>
    </citation>
    <scope>NUCLEOTIDE SEQUENCE [LARGE SCALE GENOMIC DNA]</scope>
    <source>
        <strain evidence="2 3">ATCC MYA-4762</strain>
    </source>
</reference>
<name>A0A3N4LM40_9PEZI</name>